<accession>A0A2S5CQD7</accession>
<dbReference type="Proteomes" id="UP000237423">
    <property type="component" value="Unassembled WGS sequence"/>
</dbReference>
<comment type="caution">
    <text evidence="2">The sequence shown here is derived from an EMBL/GenBank/DDBJ whole genome shotgun (WGS) entry which is preliminary data.</text>
</comment>
<organism evidence="2 3">
    <name type="scientific">Methylovulum psychrotolerans</name>
    <dbReference type="NCBI Taxonomy" id="1704499"/>
    <lineage>
        <taxon>Bacteria</taxon>
        <taxon>Pseudomonadati</taxon>
        <taxon>Pseudomonadota</taxon>
        <taxon>Gammaproteobacteria</taxon>
        <taxon>Methylococcales</taxon>
        <taxon>Methylococcaceae</taxon>
        <taxon>Methylovulum</taxon>
    </lineage>
</organism>
<dbReference type="Pfam" id="PF04860">
    <property type="entry name" value="Phage_portal"/>
    <property type="match status" value="1"/>
</dbReference>
<gene>
    <name evidence="2" type="ORF">AADEFJLK_00007</name>
</gene>
<sequence>MDNPFTAAFNPQAPVAERTDALAGLHRAHLPDDTGLLPADAVQELLAWVQEAELAKALVAHPSYAAQHGRAGMQSVGLDEFQARSQGEYWERPLTLTAEGLRSMVTQTPVLNAVILTRTRQVQRFCRICDSDTGLPGFQVGHVDRKHSPSRAELEQMAVLNKVISHCGFEFSARRRKALRRDSFAQLMAKATRDSLVLDAVALELELKNTRDLGIDGLYAVDGATIRLCPEQGYRGDPDIYAVQVVNGQVRTAYRYEELIFEPRNPRSDVASAGYGFPEAELLVRVVTCFLNAMALNSNVFDKNSIPKGVLHLFGNFDSNDVAAFRRYFNNMVRGVNNTLNLPVLVSKDQASKVQFEKFGVDFNEMMFAKWMTFLTSLICAVYGMSPSEINFDSFSGGTASTLGGSDTAEKLAASKDSGLRPLLSYFENLFTDFVVTDFNPDWCFRWTGLDVENPAQRFELRKTVLTLNELRAEEGYQALATPLGEAPVDPALLGAWLHLQEAGADKGLAKSFPHHKGRPGLVGGSLPRGVTADKAARYAQDVKFDFGSANTRGVFKPPFGGVKPGVNGWPLVSGGADDRLKPDGGKGLPGRREPREGAAACGRKRGFWSFVKEGPATPPSGGSGGKPGIKTTNGTTDVPKTKPDPYEELPTISGSTNAPKTKPDPYEELPTISGSTNASKTKPGTDNGLPSQIGESSGAPKTATDKGLPGKATESLPKAGTDKGLPATTEEPLDTPKPGLGNNGPGAKGPGPSLGDAAKVIQQLDKLANGQKSDDRTELKLPSSYIITSLAEAEQYFRDNLHGTWAVTVRRKNLPFKVIVDFKGDNINHAYTKAKIRGQSERVFDAQRAKLMMHIINVLDQNPEILSHGGRDIYIKNRLVIDDNKSNPVIDHYVVVLQWKNDRYQFLSAHPWDKAQYKANKQNYTLPKGIQGKKVANFSIPERLSKSSALSPDIAPGLEAVAQLFIRLCAEAAAS</sequence>
<evidence type="ECO:0000256" key="1">
    <source>
        <dbReference type="SAM" id="MobiDB-lite"/>
    </source>
</evidence>
<dbReference type="EMBL" id="PGFZ01000001">
    <property type="protein sequence ID" value="POZ52998.1"/>
    <property type="molecule type" value="Genomic_DNA"/>
</dbReference>
<feature type="region of interest" description="Disordered" evidence="1">
    <location>
        <begin position="574"/>
        <end position="757"/>
    </location>
</feature>
<dbReference type="InterPro" id="IPR006944">
    <property type="entry name" value="Phage/GTA_portal"/>
</dbReference>
<evidence type="ECO:0000313" key="2">
    <source>
        <dbReference type="EMBL" id="POZ52998.1"/>
    </source>
</evidence>
<feature type="compositionally biased region" description="Basic and acidic residues" evidence="1">
    <location>
        <begin position="577"/>
        <end position="597"/>
    </location>
</feature>
<proteinExistence type="predicted"/>
<dbReference type="AlphaFoldDB" id="A0A2S5CQD7"/>
<name>A0A2S5CQD7_9GAMM</name>
<reference evidence="2 3" key="1">
    <citation type="submission" date="2017-11" db="EMBL/GenBank/DDBJ databases">
        <title>Draft Genome Sequence of Methylobacter psychrotolerans Sph1T, an Obligate Methanotroph from Low-Temperature Environments.</title>
        <authorList>
            <person name="Oshkin I.Y."/>
            <person name="Miroshnikov K."/>
            <person name="Belova S.E."/>
            <person name="Korzhenkov A."/>
            <person name="Toshchakov S.V."/>
            <person name="Dedysh S.N."/>
        </authorList>
    </citation>
    <scope>NUCLEOTIDE SEQUENCE [LARGE SCALE GENOMIC DNA]</scope>
    <source>
        <strain evidence="2 3">Sph1</strain>
    </source>
</reference>
<feature type="compositionally biased region" description="Polar residues" evidence="1">
    <location>
        <begin position="673"/>
        <end position="696"/>
    </location>
</feature>
<protein>
    <submittedName>
        <fullName evidence="2">Phage portal protein</fullName>
    </submittedName>
</protein>
<evidence type="ECO:0000313" key="3">
    <source>
        <dbReference type="Proteomes" id="UP000237423"/>
    </source>
</evidence>
<dbReference type="RefSeq" id="WP_103972865.1">
    <property type="nucleotide sequence ID" value="NZ_PGFZ01000001.1"/>
</dbReference>